<dbReference type="EMBL" id="OZ035839">
    <property type="protein sequence ID" value="CAL1586023.1"/>
    <property type="molecule type" value="Genomic_DNA"/>
</dbReference>
<evidence type="ECO:0000313" key="2">
    <source>
        <dbReference type="Proteomes" id="UP001497482"/>
    </source>
</evidence>
<proteinExistence type="predicted"/>
<organism evidence="1 2">
    <name type="scientific">Knipowitschia caucasica</name>
    <name type="common">Caucasian dwarf goby</name>
    <name type="synonym">Pomatoschistus caucasicus</name>
    <dbReference type="NCBI Taxonomy" id="637954"/>
    <lineage>
        <taxon>Eukaryota</taxon>
        <taxon>Metazoa</taxon>
        <taxon>Chordata</taxon>
        <taxon>Craniata</taxon>
        <taxon>Vertebrata</taxon>
        <taxon>Euteleostomi</taxon>
        <taxon>Actinopterygii</taxon>
        <taxon>Neopterygii</taxon>
        <taxon>Teleostei</taxon>
        <taxon>Neoteleostei</taxon>
        <taxon>Acanthomorphata</taxon>
        <taxon>Gobiaria</taxon>
        <taxon>Gobiiformes</taxon>
        <taxon>Gobioidei</taxon>
        <taxon>Gobiidae</taxon>
        <taxon>Gobiinae</taxon>
        <taxon>Knipowitschia</taxon>
    </lineage>
</organism>
<name>A0AAV2KAX6_KNICA</name>
<evidence type="ECO:0000313" key="1">
    <source>
        <dbReference type="EMBL" id="CAL1586023.1"/>
    </source>
</evidence>
<reference evidence="1 2" key="1">
    <citation type="submission" date="2024-04" db="EMBL/GenBank/DDBJ databases">
        <authorList>
            <person name="Waldvogel A.-M."/>
            <person name="Schoenle A."/>
        </authorList>
    </citation>
    <scope>NUCLEOTIDE SEQUENCE [LARGE SCALE GENOMIC DNA]</scope>
</reference>
<dbReference type="AlphaFoldDB" id="A0AAV2KAX6"/>
<keyword evidence="2" id="KW-1185">Reference proteome</keyword>
<dbReference type="Proteomes" id="UP001497482">
    <property type="component" value="Chromosome 17"/>
</dbReference>
<accession>A0AAV2KAX6</accession>
<protein>
    <submittedName>
        <fullName evidence="1">Uncharacterized protein</fullName>
    </submittedName>
</protein>
<gene>
    <name evidence="1" type="ORF">KC01_LOCUS16168</name>
</gene>
<sequence length="117" mass="13279">MHPATPLIPAIWSPSKHARHREILHLHVGEQGAVRLQEDGRKVAWSWGECVRQVDRRKQRPQPDTPSVLSPGCFWHGYRNHEDKSHQCAVSRGSEDFSEIAAVTAGAERFAKYETDT</sequence>